<comment type="cofactor">
    <cofactor evidence="1">
        <name>[3Fe-4S] cluster</name>
        <dbReference type="ChEBI" id="CHEBI:21137"/>
    </cofactor>
</comment>
<proteinExistence type="predicted"/>
<keyword evidence="4 8" id="KW-0249">Electron transport</keyword>
<evidence type="ECO:0000256" key="8">
    <source>
        <dbReference type="RuleBase" id="RU368020"/>
    </source>
</evidence>
<name>A0A0M2GI13_9ACTN</name>
<dbReference type="RefSeq" id="WP_031142863.1">
    <property type="nucleotide sequence ID" value="NZ_JBMVBE010000017.1"/>
</dbReference>
<evidence type="ECO:0000313" key="10">
    <source>
        <dbReference type="Proteomes" id="UP000034786"/>
    </source>
</evidence>
<dbReference type="Pfam" id="PF13370">
    <property type="entry name" value="Fer4_13"/>
    <property type="match status" value="1"/>
</dbReference>
<gene>
    <name evidence="9" type="ORF">UK15_31960</name>
</gene>
<protein>
    <recommendedName>
        <fullName evidence="8">Ferredoxin</fullName>
    </recommendedName>
</protein>
<evidence type="ECO:0000256" key="7">
    <source>
        <dbReference type="ARBA" id="ARBA00023291"/>
    </source>
</evidence>
<sequence length="64" mass="6653">MRISIDRDGCIGSGQCTLTAPALFAQDDVGIVYVLPEGSDGTDDPSVREAELACPVQAITVAED</sequence>
<evidence type="ECO:0000256" key="6">
    <source>
        <dbReference type="ARBA" id="ARBA00023014"/>
    </source>
</evidence>
<reference evidence="10" key="1">
    <citation type="submission" date="2015-02" db="EMBL/GenBank/DDBJ databases">
        <authorList>
            <person name="Ju K.-S."/>
            <person name="Doroghazi J.R."/>
            <person name="Metcalf W."/>
        </authorList>
    </citation>
    <scope>NUCLEOTIDE SEQUENCE [LARGE SCALE GENOMIC DNA]</scope>
    <source>
        <strain evidence="10">NRRL B-16380</strain>
    </source>
</reference>
<dbReference type="Proteomes" id="UP000034786">
    <property type="component" value="Unassembled WGS sequence"/>
</dbReference>
<accession>A0A0M2GI13</accession>
<evidence type="ECO:0000256" key="2">
    <source>
        <dbReference type="ARBA" id="ARBA00022448"/>
    </source>
</evidence>
<evidence type="ECO:0000313" key="9">
    <source>
        <dbReference type="EMBL" id="KJK35233.1"/>
    </source>
</evidence>
<dbReference type="PRINTS" id="PR00352">
    <property type="entry name" value="3FE4SFRDOXIN"/>
</dbReference>
<dbReference type="InterPro" id="IPR051269">
    <property type="entry name" value="Fe-S_cluster_ET"/>
</dbReference>
<dbReference type="Gene3D" id="3.30.70.20">
    <property type="match status" value="1"/>
</dbReference>
<dbReference type="GO" id="GO:0051538">
    <property type="term" value="F:3 iron, 4 sulfur cluster binding"/>
    <property type="evidence" value="ECO:0007669"/>
    <property type="project" value="UniProtKB-KW"/>
</dbReference>
<organism evidence="9 10">
    <name type="scientific">Streptomyces variegatus</name>
    <dbReference type="NCBI Taxonomy" id="284040"/>
    <lineage>
        <taxon>Bacteria</taxon>
        <taxon>Bacillati</taxon>
        <taxon>Actinomycetota</taxon>
        <taxon>Actinomycetes</taxon>
        <taxon>Kitasatosporales</taxon>
        <taxon>Streptomycetaceae</taxon>
        <taxon>Streptomyces</taxon>
    </lineage>
</organism>
<keyword evidence="7" id="KW-0003">3Fe-4S</keyword>
<dbReference type="PATRIC" id="fig|284040.3.peg.5201"/>
<dbReference type="PANTHER" id="PTHR36923">
    <property type="entry name" value="FERREDOXIN"/>
    <property type="match status" value="1"/>
</dbReference>
<keyword evidence="3 8" id="KW-0479">Metal-binding</keyword>
<comment type="function">
    <text evidence="8">Ferredoxins are iron-sulfur proteins that transfer electrons in a wide variety of metabolic reactions.</text>
</comment>
<dbReference type="AlphaFoldDB" id="A0A0M2GI13"/>
<comment type="caution">
    <text evidence="9">The sequence shown here is derived from an EMBL/GenBank/DDBJ whole genome shotgun (WGS) entry which is preliminary data.</text>
</comment>
<keyword evidence="5 8" id="KW-0408">Iron</keyword>
<evidence type="ECO:0000256" key="3">
    <source>
        <dbReference type="ARBA" id="ARBA00022723"/>
    </source>
</evidence>
<dbReference type="EMBL" id="JYJH01000032">
    <property type="protein sequence ID" value="KJK35233.1"/>
    <property type="molecule type" value="Genomic_DNA"/>
</dbReference>
<evidence type="ECO:0000256" key="1">
    <source>
        <dbReference type="ARBA" id="ARBA00001927"/>
    </source>
</evidence>
<dbReference type="GO" id="GO:0005506">
    <property type="term" value="F:iron ion binding"/>
    <property type="evidence" value="ECO:0007669"/>
    <property type="project" value="UniProtKB-UniRule"/>
</dbReference>
<dbReference type="PANTHER" id="PTHR36923:SF3">
    <property type="entry name" value="FERREDOXIN"/>
    <property type="match status" value="1"/>
</dbReference>
<evidence type="ECO:0000256" key="5">
    <source>
        <dbReference type="ARBA" id="ARBA00023004"/>
    </source>
</evidence>
<dbReference type="GO" id="GO:0009055">
    <property type="term" value="F:electron transfer activity"/>
    <property type="evidence" value="ECO:0007669"/>
    <property type="project" value="UniProtKB-UniRule"/>
</dbReference>
<evidence type="ECO:0000256" key="4">
    <source>
        <dbReference type="ARBA" id="ARBA00022982"/>
    </source>
</evidence>
<dbReference type="SUPFAM" id="SSF54862">
    <property type="entry name" value="4Fe-4S ferredoxins"/>
    <property type="match status" value="1"/>
</dbReference>
<keyword evidence="2 8" id="KW-0813">Transport</keyword>
<dbReference type="STRING" id="284040.UK15_31960"/>
<keyword evidence="6 8" id="KW-0411">Iron-sulfur</keyword>
<dbReference type="InterPro" id="IPR001080">
    <property type="entry name" value="3Fe4S_ferredoxin"/>
</dbReference>
<keyword evidence="10" id="KW-1185">Reference proteome</keyword>